<proteinExistence type="predicted"/>
<keyword evidence="4" id="KW-1185">Reference proteome</keyword>
<dbReference type="Proteomes" id="UP000279972">
    <property type="component" value="Chromosome"/>
</dbReference>
<sequence>MKLNIVIALLSLFLLSCKTHDENKKYTTNDSPTESVRPSDSKFQGEFSEWQGRYNANFEISRIEDDFTFNYSINIVDEKTILITEQINKTKKEVKGLYVDSYTKNKLIIKSKSDSSLEYIINKTGNEFYLAGNTIYLLNPPNDNYSINKIK</sequence>
<reference evidence="2 3" key="1">
    <citation type="submission" date="2018-01" db="EMBL/GenBank/DDBJ databases">
        <title>Draft genome sequences of Chryseobacterium lactis NCTC11390, Chryseobacterium oncorhynchi 701B-08, and Chryseobacterium viscerum 687B-08.</title>
        <authorList>
            <person name="Jeong J.-J."/>
            <person name="Lee Y.J."/>
            <person name="Park B."/>
            <person name="Choi I.-G."/>
            <person name="Kim K.D."/>
        </authorList>
    </citation>
    <scope>NUCLEOTIDE SEQUENCE [LARGE SCALE GENOMIC DNA]</scope>
    <source>
        <strain evidence="2 3">NCTC11390</strain>
    </source>
</reference>
<dbReference type="AlphaFoldDB" id="A0A3G6RRJ0"/>
<evidence type="ECO:0000313" key="1">
    <source>
        <dbReference type="EMBL" id="AZA81930.1"/>
    </source>
</evidence>
<dbReference type="Proteomes" id="UP000236262">
    <property type="component" value="Unassembled WGS sequence"/>
</dbReference>
<name>A0A3G6RRJ0_CHRLC</name>
<evidence type="ECO:0000313" key="2">
    <source>
        <dbReference type="EMBL" id="PNW10979.1"/>
    </source>
</evidence>
<dbReference type="KEGG" id="clac:EG342_08425"/>
<dbReference type="OrthoDB" id="1248510at2"/>
<evidence type="ECO:0000313" key="4">
    <source>
        <dbReference type="Proteomes" id="UP000279972"/>
    </source>
</evidence>
<evidence type="ECO:0008006" key="5">
    <source>
        <dbReference type="Google" id="ProtNLM"/>
    </source>
</evidence>
<dbReference type="PROSITE" id="PS51257">
    <property type="entry name" value="PROKAR_LIPOPROTEIN"/>
    <property type="match status" value="1"/>
</dbReference>
<organism evidence="2 3">
    <name type="scientific">Chryseobacterium lactis</name>
    <dbReference type="NCBI Taxonomy" id="1241981"/>
    <lineage>
        <taxon>Bacteria</taxon>
        <taxon>Pseudomonadati</taxon>
        <taxon>Bacteroidota</taxon>
        <taxon>Flavobacteriia</taxon>
        <taxon>Flavobacteriales</taxon>
        <taxon>Weeksellaceae</taxon>
        <taxon>Chryseobacterium group</taxon>
        <taxon>Chryseobacterium</taxon>
    </lineage>
</organism>
<accession>A0A3G6RRJ0</accession>
<protein>
    <recommendedName>
        <fullName evidence="5">Lipocalin-like domain-containing protein</fullName>
    </recommendedName>
</protein>
<dbReference type="EMBL" id="CP033924">
    <property type="protein sequence ID" value="AZA81930.1"/>
    <property type="molecule type" value="Genomic_DNA"/>
</dbReference>
<dbReference type="RefSeq" id="WP_103294318.1">
    <property type="nucleotide sequence ID" value="NZ_CP033924.1"/>
</dbReference>
<reference evidence="1 4" key="2">
    <citation type="submission" date="2018-11" db="EMBL/GenBank/DDBJ databases">
        <title>Proposal to divide the Flavobacteriaceae and reorganize its genera based on Amino Acid Identity values calculated from whole genome sequences.</title>
        <authorList>
            <person name="Nicholson A.C."/>
            <person name="Gulvik C.A."/>
            <person name="Whitney A.M."/>
            <person name="Humrighouse B.W."/>
            <person name="Bell M."/>
            <person name="Holmes B."/>
            <person name="Steigerwalt A.G."/>
            <person name="Villarma A."/>
            <person name="Sheth M."/>
            <person name="Batra D."/>
            <person name="Pryor J."/>
            <person name="Bernardet J.-F."/>
            <person name="Hugo C."/>
            <person name="Kampfer P."/>
            <person name="Newman J."/>
            <person name="McQuiston J.R."/>
        </authorList>
    </citation>
    <scope>NUCLEOTIDE SEQUENCE [LARGE SCALE GENOMIC DNA]</scope>
    <source>
        <strain evidence="1 4">KC_1864</strain>
    </source>
</reference>
<dbReference type="EMBL" id="PPEH01000017">
    <property type="protein sequence ID" value="PNW10979.1"/>
    <property type="molecule type" value="Genomic_DNA"/>
</dbReference>
<evidence type="ECO:0000313" key="3">
    <source>
        <dbReference type="Proteomes" id="UP000236262"/>
    </source>
</evidence>
<gene>
    <name evidence="2" type="ORF">C1637_24705</name>
    <name evidence="1" type="ORF">EG342_08425</name>
</gene>